<evidence type="ECO:0000256" key="1">
    <source>
        <dbReference type="SAM" id="SignalP"/>
    </source>
</evidence>
<feature type="chain" id="PRO_5042146534" description="Cyanovirin-N domain-containing protein" evidence="1">
    <location>
        <begin position="22"/>
        <end position="162"/>
    </location>
</feature>
<sequence>MYTAAILYITTVLSLASTAAAAFRHGGCDICAGDDLSGRTNSTDLDIEPSFIGIDISKRNATLTTICHNGNNDLRTFRITALDLNRCLAWNRENKTMTTYQWGNFTTQGGYSNGQMILVSTMLDPILDEHDGYLSCFGTQQVGSIVEHCPTFHKAWFKGIDG</sequence>
<reference evidence="2" key="2">
    <citation type="submission" date="2023-06" db="EMBL/GenBank/DDBJ databases">
        <authorList>
            <consortium name="Lawrence Berkeley National Laboratory"/>
            <person name="Haridas S."/>
            <person name="Hensen N."/>
            <person name="Bonometti L."/>
            <person name="Westerberg I."/>
            <person name="Brannstrom I.O."/>
            <person name="Guillou S."/>
            <person name="Cros-Aarteil S."/>
            <person name="Calhoun S."/>
            <person name="Kuo A."/>
            <person name="Mondo S."/>
            <person name="Pangilinan J."/>
            <person name="Riley R."/>
            <person name="Labutti K."/>
            <person name="Andreopoulos B."/>
            <person name="Lipzen A."/>
            <person name="Chen C."/>
            <person name="Yanf M."/>
            <person name="Daum C."/>
            <person name="Ng V."/>
            <person name="Clum A."/>
            <person name="Steindorff A."/>
            <person name="Ohm R."/>
            <person name="Martin F."/>
            <person name="Silar P."/>
            <person name="Natvig D."/>
            <person name="Lalanne C."/>
            <person name="Gautier V."/>
            <person name="Ament-Velasquez S.L."/>
            <person name="Kruys A."/>
            <person name="Hutchinson M.I."/>
            <person name="Powell A.J."/>
            <person name="Barry K."/>
            <person name="Miller A.N."/>
            <person name="Grigoriev I.V."/>
            <person name="Debuchy R."/>
            <person name="Gladieux P."/>
            <person name="Thoren M.H."/>
            <person name="Johannesson H."/>
        </authorList>
    </citation>
    <scope>NUCLEOTIDE SEQUENCE</scope>
    <source>
        <strain evidence="2">SMH4131-1</strain>
    </source>
</reference>
<comment type="caution">
    <text evidence="2">The sequence shown here is derived from an EMBL/GenBank/DDBJ whole genome shotgun (WGS) entry which is preliminary data.</text>
</comment>
<feature type="signal peptide" evidence="1">
    <location>
        <begin position="1"/>
        <end position="21"/>
    </location>
</feature>
<protein>
    <recommendedName>
        <fullName evidence="4">Cyanovirin-N domain-containing protein</fullName>
    </recommendedName>
</protein>
<reference evidence="2" key="1">
    <citation type="journal article" date="2023" name="Mol. Phylogenet. Evol.">
        <title>Genome-scale phylogeny and comparative genomics of the fungal order Sordariales.</title>
        <authorList>
            <person name="Hensen N."/>
            <person name="Bonometti L."/>
            <person name="Westerberg I."/>
            <person name="Brannstrom I.O."/>
            <person name="Guillou S."/>
            <person name="Cros-Aarteil S."/>
            <person name="Calhoun S."/>
            <person name="Haridas S."/>
            <person name="Kuo A."/>
            <person name="Mondo S."/>
            <person name="Pangilinan J."/>
            <person name="Riley R."/>
            <person name="LaButti K."/>
            <person name="Andreopoulos B."/>
            <person name="Lipzen A."/>
            <person name="Chen C."/>
            <person name="Yan M."/>
            <person name="Daum C."/>
            <person name="Ng V."/>
            <person name="Clum A."/>
            <person name="Steindorff A."/>
            <person name="Ohm R.A."/>
            <person name="Martin F."/>
            <person name="Silar P."/>
            <person name="Natvig D.O."/>
            <person name="Lalanne C."/>
            <person name="Gautier V."/>
            <person name="Ament-Velasquez S.L."/>
            <person name="Kruys A."/>
            <person name="Hutchinson M.I."/>
            <person name="Powell A.J."/>
            <person name="Barry K."/>
            <person name="Miller A.N."/>
            <person name="Grigoriev I.V."/>
            <person name="Debuchy R."/>
            <person name="Gladieux P."/>
            <person name="Hiltunen Thoren M."/>
            <person name="Johannesson H."/>
        </authorList>
    </citation>
    <scope>NUCLEOTIDE SEQUENCE</scope>
    <source>
        <strain evidence="2">SMH4131-1</strain>
    </source>
</reference>
<evidence type="ECO:0008006" key="4">
    <source>
        <dbReference type="Google" id="ProtNLM"/>
    </source>
</evidence>
<accession>A0AAE0J2A0</accession>
<proteinExistence type="predicted"/>
<evidence type="ECO:0000313" key="3">
    <source>
        <dbReference type="Proteomes" id="UP001286456"/>
    </source>
</evidence>
<keyword evidence="1" id="KW-0732">Signal</keyword>
<gene>
    <name evidence="2" type="ORF">B0T19DRAFT_436447</name>
</gene>
<evidence type="ECO:0000313" key="2">
    <source>
        <dbReference type="EMBL" id="KAK3335608.1"/>
    </source>
</evidence>
<name>A0AAE0J2A0_9PEZI</name>
<dbReference type="EMBL" id="JAUEPO010000001">
    <property type="protein sequence ID" value="KAK3335608.1"/>
    <property type="molecule type" value="Genomic_DNA"/>
</dbReference>
<organism evidence="2 3">
    <name type="scientific">Cercophora scortea</name>
    <dbReference type="NCBI Taxonomy" id="314031"/>
    <lineage>
        <taxon>Eukaryota</taxon>
        <taxon>Fungi</taxon>
        <taxon>Dikarya</taxon>
        <taxon>Ascomycota</taxon>
        <taxon>Pezizomycotina</taxon>
        <taxon>Sordariomycetes</taxon>
        <taxon>Sordariomycetidae</taxon>
        <taxon>Sordariales</taxon>
        <taxon>Lasiosphaeriaceae</taxon>
        <taxon>Cercophora</taxon>
    </lineage>
</organism>
<dbReference type="Proteomes" id="UP001286456">
    <property type="component" value="Unassembled WGS sequence"/>
</dbReference>
<keyword evidence="3" id="KW-1185">Reference proteome</keyword>
<dbReference type="AlphaFoldDB" id="A0AAE0J2A0"/>